<name>A0ABN2XT59_9ACTN</name>
<evidence type="ECO:0000256" key="8">
    <source>
        <dbReference type="ARBA" id="ARBA00038120"/>
    </source>
</evidence>
<keyword evidence="10" id="KW-1133">Transmembrane helix</keyword>
<keyword evidence="3" id="KW-0328">Glycosyltransferase</keyword>
<reference evidence="12 13" key="1">
    <citation type="journal article" date="2019" name="Int. J. Syst. Evol. Microbiol.">
        <title>The Global Catalogue of Microorganisms (GCM) 10K type strain sequencing project: providing services to taxonomists for standard genome sequencing and annotation.</title>
        <authorList>
            <consortium name="The Broad Institute Genomics Platform"/>
            <consortium name="The Broad Institute Genome Sequencing Center for Infectious Disease"/>
            <person name="Wu L."/>
            <person name="Ma J."/>
        </authorList>
    </citation>
    <scope>NUCLEOTIDE SEQUENCE [LARGE SCALE GENOMIC DNA]</scope>
    <source>
        <strain evidence="12 13">JCM 16021</strain>
    </source>
</reference>
<dbReference type="SUPFAM" id="SSF53448">
    <property type="entry name" value="Nucleotide-diphospho-sugar transferases"/>
    <property type="match status" value="1"/>
</dbReference>
<gene>
    <name evidence="12" type="ORF">GCM10009843_04510</name>
</gene>
<keyword evidence="5 10" id="KW-0472">Membrane</keyword>
<protein>
    <recommendedName>
        <fullName evidence="9">4,4'-diaponeurosporenoate glycosyltransferase</fullName>
    </recommendedName>
</protein>
<feature type="domain" description="Glycosyltransferase 2-like" evidence="11">
    <location>
        <begin position="11"/>
        <end position="137"/>
    </location>
</feature>
<evidence type="ECO:0000313" key="12">
    <source>
        <dbReference type="EMBL" id="GAA2115292.1"/>
    </source>
</evidence>
<evidence type="ECO:0000256" key="1">
    <source>
        <dbReference type="ARBA" id="ARBA00004236"/>
    </source>
</evidence>
<evidence type="ECO:0000256" key="7">
    <source>
        <dbReference type="ARBA" id="ARBA00037904"/>
    </source>
</evidence>
<dbReference type="EMBL" id="BAAAQQ010000002">
    <property type="protein sequence ID" value="GAA2115292.1"/>
    <property type="molecule type" value="Genomic_DNA"/>
</dbReference>
<evidence type="ECO:0000256" key="6">
    <source>
        <dbReference type="ARBA" id="ARBA00037281"/>
    </source>
</evidence>
<comment type="caution">
    <text evidence="12">The sequence shown here is derived from an EMBL/GenBank/DDBJ whole genome shotgun (WGS) entry which is preliminary data.</text>
</comment>
<comment type="function">
    <text evidence="6">Catalyzes the glycosylation of 4,4'-diaponeurosporenoate, i.e. the esterification of glucose at the C1'' position with the carboxyl group of 4,4'-diaponeurosporenic acid, to form glycosyl-4,4'-diaponeurosporenoate. This is a step in the biosynthesis of staphyloxanthin, an orange pigment present in most staphylococci strains.</text>
</comment>
<evidence type="ECO:0000313" key="13">
    <source>
        <dbReference type="Proteomes" id="UP001500575"/>
    </source>
</evidence>
<feature type="transmembrane region" description="Helical" evidence="10">
    <location>
        <begin position="308"/>
        <end position="327"/>
    </location>
</feature>
<dbReference type="Proteomes" id="UP001500575">
    <property type="component" value="Unassembled WGS sequence"/>
</dbReference>
<keyword evidence="13" id="KW-1185">Reference proteome</keyword>
<sequence>MPAVDPPPTLSFVVIAYNAAGLIRSTLDHLLVAVERADWHGLEVVVVDDGSTDDTVAIVEEIAATTETVIRVHRQPNQGRLAASRAGTELAHGTLVSFIGERVLMHPDSLRNLRSLLVEHPEARVWNCHIEIPRERNPQAQFWYVLTFLGWRRYLARPRLVSFGQDDFDYYPKGTGGFVCPRELLLEAYGQLVSLYDDEKSASDDTTLIRWIAARERIWMAPDYAADYLSRSGFRDFARHSFHRGTFILDSYLHPGTRLFAPLIAYFVLSPLALLAVLKKPRLLLAAPAAWLAAALGFRRMGVSSRDVRGFSLLAPVFAVVFSAGMWRGLWGLARAKVSVSLAARARGHHSDRPSGREPGL</sequence>
<comment type="similarity">
    <text evidence="8">Belongs to the glycosyltransferase 2 family. CrtQ subfamily.</text>
</comment>
<evidence type="ECO:0000256" key="4">
    <source>
        <dbReference type="ARBA" id="ARBA00022679"/>
    </source>
</evidence>
<organism evidence="12 13">
    <name type="scientific">Nocardioides bigeumensis</name>
    <dbReference type="NCBI Taxonomy" id="433657"/>
    <lineage>
        <taxon>Bacteria</taxon>
        <taxon>Bacillati</taxon>
        <taxon>Actinomycetota</taxon>
        <taxon>Actinomycetes</taxon>
        <taxon>Propionibacteriales</taxon>
        <taxon>Nocardioidaceae</taxon>
        <taxon>Nocardioides</taxon>
    </lineage>
</organism>
<dbReference type="Pfam" id="PF00535">
    <property type="entry name" value="Glycos_transf_2"/>
    <property type="match status" value="1"/>
</dbReference>
<feature type="transmembrane region" description="Helical" evidence="10">
    <location>
        <begin position="259"/>
        <end position="278"/>
    </location>
</feature>
<evidence type="ECO:0000256" key="10">
    <source>
        <dbReference type="SAM" id="Phobius"/>
    </source>
</evidence>
<dbReference type="Gene3D" id="3.90.550.10">
    <property type="entry name" value="Spore Coat Polysaccharide Biosynthesis Protein SpsA, Chain A"/>
    <property type="match status" value="1"/>
</dbReference>
<keyword evidence="4" id="KW-0808">Transferase</keyword>
<comment type="subcellular location">
    <subcellularLocation>
        <location evidence="1">Cell membrane</location>
    </subcellularLocation>
</comment>
<comment type="pathway">
    <text evidence="7">Carotenoid biosynthesis; staphyloxanthin biosynthesis; staphyloxanthin from farnesyl diphosphate: step 4/5.</text>
</comment>
<evidence type="ECO:0000256" key="9">
    <source>
        <dbReference type="ARBA" id="ARBA00040345"/>
    </source>
</evidence>
<keyword evidence="10" id="KW-0812">Transmembrane</keyword>
<accession>A0ABN2XT59</accession>
<dbReference type="PANTHER" id="PTHR43646:SF2">
    <property type="entry name" value="GLYCOSYLTRANSFERASE 2-LIKE DOMAIN-CONTAINING PROTEIN"/>
    <property type="match status" value="1"/>
</dbReference>
<dbReference type="CDD" id="cd00761">
    <property type="entry name" value="Glyco_tranf_GTA_type"/>
    <property type="match status" value="1"/>
</dbReference>
<dbReference type="PANTHER" id="PTHR43646">
    <property type="entry name" value="GLYCOSYLTRANSFERASE"/>
    <property type="match status" value="1"/>
</dbReference>
<proteinExistence type="inferred from homology"/>
<dbReference type="InterPro" id="IPR001173">
    <property type="entry name" value="Glyco_trans_2-like"/>
</dbReference>
<evidence type="ECO:0000256" key="5">
    <source>
        <dbReference type="ARBA" id="ARBA00023136"/>
    </source>
</evidence>
<keyword evidence="2" id="KW-1003">Cell membrane</keyword>
<evidence type="ECO:0000256" key="2">
    <source>
        <dbReference type="ARBA" id="ARBA00022475"/>
    </source>
</evidence>
<evidence type="ECO:0000256" key="3">
    <source>
        <dbReference type="ARBA" id="ARBA00022676"/>
    </source>
</evidence>
<evidence type="ECO:0000259" key="11">
    <source>
        <dbReference type="Pfam" id="PF00535"/>
    </source>
</evidence>
<dbReference type="InterPro" id="IPR029044">
    <property type="entry name" value="Nucleotide-diphossugar_trans"/>
</dbReference>